<feature type="region of interest" description="Disordered" evidence="1">
    <location>
        <begin position="1"/>
        <end position="27"/>
    </location>
</feature>
<name>A0A1I6S3Z8_9ACTN</name>
<dbReference type="RefSeq" id="WP_093842913.1">
    <property type="nucleotide sequence ID" value="NZ_FPAB01000003.1"/>
</dbReference>
<organism evidence="2 3">
    <name type="scientific">Streptomyces harbinensis</name>
    <dbReference type="NCBI Taxonomy" id="1176198"/>
    <lineage>
        <taxon>Bacteria</taxon>
        <taxon>Bacillati</taxon>
        <taxon>Actinomycetota</taxon>
        <taxon>Actinomycetes</taxon>
        <taxon>Kitasatosporales</taxon>
        <taxon>Streptomycetaceae</taxon>
        <taxon>Streptomyces</taxon>
    </lineage>
</organism>
<dbReference type="EMBL" id="FPAB01000003">
    <property type="protein sequence ID" value="SFS71623.1"/>
    <property type="molecule type" value="Genomic_DNA"/>
</dbReference>
<proteinExistence type="predicted"/>
<keyword evidence="3" id="KW-1185">Reference proteome</keyword>
<reference evidence="3" key="1">
    <citation type="submission" date="2016-10" db="EMBL/GenBank/DDBJ databases">
        <authorList>
            <person name="Varghese N."/>
            <person name="Submissions S."/>
        </authorList>
    </citation>
    <scope>NUCLEOTIDE SEQUENCE [LARGE SCALE GENOMIC DNA]</scope>
    <source>
        <strain evidence="3">CGMCC 4.7047</strain>
    </source>
</reference>
<protein>
    <submittedName>
        <fullName evidence="2">Uncharacterized protein</fullName>
    </submittedName>
</protein>
<sequence length="220" mass="22764">MSEPTGEPGPAPALRAAARAHRPDRERMRARVTAGILDGAQDVRGRRRAGAPPRWARVAGAAAALALTVGAVALAVGRPAPDGTGGGTPPAAVTAGPLSALGELDPGSHASWSQSNVTVRTELPLTAFSLELRVRGGDGVRSTGAWRTLPGEDFDLTVSQEGEELVHRWVLRPGAEVPAGEHVFAAQYDHPAGGHEPGYDRYLVRATAADGPLTAEGGFR</sequence>
<dbReference type="Proteomes" id="UP000198873">
    <property type="component" value="Unassembled WGS sequence"/>
</dbReference>
<evidence type="ECO:0000313" key="3">
    <source>
        <dbReference type="Proteomes" id="UP000198873"/>
    </source>
</evidence>
<evidence type="ECO:0000313" key="2">
    <source>
        <dbReference type="EMBL" id="SFS71623.1"/>
    </source>
</evidence>
<gene>
    <name evidence="2" type="ORF">SAMN05444716_103688</name>
</gene>
<evidence type="ECO:0000256" key="1">
    <source>
        <dbReference type="SAM" id="MobiDB-lite"/>
    </source>
</evidence>
<dbReference type="AlphaFoldDB" id="A0A1I6S3Z8"/>
<accession>A0A1I6S3Z8</accession>
<dbReference type="STRING" id="1176198.SAMN05444716_103688"/>